<accession>A0A0F9FJY6</accession>
<dbReference type="AlphaFoldDB" id="A0A0F9FJY6"/>
<gene>
    <name evidence="1" type="ORF">LCGC14_1943160</name>
</gene>
<reference evidence="1" key="1">
    <citation type="journal article" date="2015" name="Nature">
        <title>Complex archaea that bridge the gap between prokaryotes and eukaryotes.</title>
        <authorList>
            <person name="Spang A."/>
            <person name="Saw J.H."/>
            <person name="Jorgensen S.L."/>
            <person name="Zaremba-Niedzwiedzka K."/>
            <person name="Martijn J."/>
            <person name="Lind A.E."/>
            <person name="van Eijk R."/>
            <person name="Schleper C."/>
            <person name="Guy L."/>
            <person name="Ettema T.J."/>
        </authorList>
    </citation>
    <scope>NUCLEOTIDE SEQUENCE</scope>
</reference>
<sequence length="97" mass="11561">MIFDKLIKWLAKEAYEKGEDAGYWRCDKDHNEADEMEAQTEAHRTEEGYCCACDYDMAKMEDKIEEAINRKVKRIAKLLPHVVQEKLESKFIFKERK</sequence>
<comment type="caution">
    <text evidence="1">The sequence shown here is derived from an EMBL/GenBank/DDBJ whole genome shotgun (WGS) entry which is preliminary data.</text>
</comment>
<name>A0A0F9FJY6_9ZZZZ</name>
<evidence type="ECO:0000313" key="1">
    <source>
        <dbReference type="EMBL" id="KKL86593.1"/>
    </source>
</evidence>
<dbReference type="EMBL" id="LAZR01021070">
    <property type="protein sequence ID" value="KKL86593.1"/>
    <property type="molecule type" value="Genomic_DNA"/>
</dbReference>
<proteinExistence type="predicted"/>
<protein>
    <submittedName>
        <fullName evidence="1">Uncharacterized protein</fullName>
    </submittedName>
</protein>
<organism evidence="1">
    <name type="scientific">marine sediment metagenome</name>
    <dbReference type="NCBI Taxonomy" id="412755"/>
    <lineage>
        <taxon>unclassified sequences</taxon>
        <taxon>metagenomes</taxon>
        <taxon>ecological metagenomes</taxon>
    </lineage>
</organism>